<dbReference type="EMBL" id="CAMPGE010005198">
    <property type="protein sequence ID" value="CAI2364046.1"/>
    <property type="molecule type" value="Genomic_DNA"/>
</dbReference>
<dbReference type="InterPro" id="IPR000719">
    <property type="entry name" value="Prot_kinase_dom"/>
</dbReference>
<keyword evidence="11 20" id="KW-0547">Nucleotide-binding</keyword>
<dbReference type="Proteomes" id="UP001295684">
    <property type="component" value="Unassembled WGS sequence"/>
</dbReference>
<feature type="domain" description="EF-hand" evidence="22">
    <location>
        <begin position="484"/>
        <end position="519"/>
    </location>
</feature>
<dbReference type="Gene3D" id="3.30.200.20">
    <property type="entry name" value="Phosphorylase Kinase, domain 1"/>
    <property type="match status" value="1"/>
</dbReference>
<evidence type="ECO:0000256" key="12">
    <source>
        <dbReference type="ARBA" id="ARBA00022777"/>
    </source>
</evidence>
<dbReference type="PANTHER" id="PTHR24349">
    <property type="entry name" value="SERINE/THREONINE-PROTEIN KINASE"/>
    <property type="match status" value="1"/>
</dbReference>
<keyword evidence="14 20" id="KW-0067">ATP-binding</keyword>
<dbReference type="SMART" id="SM00220">
    <property type="entry name" value="S_TKc"/>
    <property type="match status" value="1"/>
</dbReference>
<dbReference type="FunFam" id="1.10.510.10:FF:000571">
    <property type="entry name" value="Maternal embryonic leucine zipper kinase"/>
    <property type="match status" value="1"/>
</dbReference>
<evidence type="ECO:0000259" key="21">
    <source>
        <dbReference type="PROSITE" id="PS50011"/>
    </source>
</evidence>
<comment type="subunit">
    <text evidence="4">Monomer.</text>
</comment>
<organism evidence="23 24">
    <name type="scientific">Euplotes crassus</name>
    <dbReference type="NCBI Taxonomy" id="5936"/>
    <lineage>
        <taxon>Eukaryota</taxon>
        <taxon>Sar</taxon>
        <taxon>Alveolata</taxon>
        <taxon>Ciliophora</taxon>
        <taxon>Intramacronucleata</taxon>
        <taxon>Spirotrichea</taxon>
        <taxon>Hypotrichia</taxon>
        <taxon>Euplotida</taxon>
        <taxon>Euplotidae</taxon>
        <taxon>Moneuplotes</taxon>
    </lineage>
</organism>
<keyword evidence="10" id="KW-0677">Repeat</keyword>
<evidence type="ECO:0000256" key="10">
    <source>
        <dbReference type="ARBA" id="ARBA00022737"/>
    </source>
</evidence>
<keyword evidence="15" id="KW-0206">Cytoskeleton</keyword>
<comment type="catalytic activity">
    <reaction evidence="19">
        <text>L-seryl-[protein] + ATP = O-phospho-L-seryl-[protein] + ADP + H(+)</text>
        <dbReference type="Rhea" id="RHEA:17989"/>
        <dbReference type="Rhea" id="RHEA-COMP:9863"/>
        <dbReference type="Rhea" id="RHEA-COMP:11604"/>
        <dbReference type="ChEBI" id="CHEBI:15378"/>
        <dbReference type="ChEBI" id="CHEBI:29999"/>
        <dbReference type="ChEBI" id="CHEBI:30616"/>
        <dbReference type="ChEBI" id="CHEBI:83421"/>
        <dbReference type="ChEBI" id="CHEBI:456216"/>
        <dbReference type="EC" id="2.7.11.1"/>
    </reaction>
</comment>
<keyword evidence="6" id="KW-0963">Cytoplasm</keyword>
<dbReference type="PROSITE" id="PS50011">
    <property type="entry name" value="PROTEIN_KINASE_DOM"/>
    <property type="match status" value="1"/>
</dbReference>
<dbReference type="InterPro" id="IPR050205">
    <property type="entry name" value="CDPK_Ser/Thr_kinases"/>
</dbReference>
<comment type="caution">
    <text evidence="23">The sequence shown here is derived from an EMBL/GenBank/DDBJ whole genome shotgun (WGS) entry which is preliminary data.</text>
</comment>
<evidence type="ECO:0000256" key="9">
    <source>
        <dbReference type="ARBA" id="ARBA00022723"/>
    </source>
</evidence>
<dbReference type="InterPro" id="IPR011009">
    <property type="entry name" value="Kinase-like_dom_sf"/>
</dbReference>
<dbReference type="EC" id="2.7.11.1" evidence="5"/>
<comment type="function">
    <text evidence="17">Plays a fundamental role in microtubule organizing center structure and function. Component of the infraciliary lattice (ICL) and the ciliary basal bodies.</text>
</comment>
<feature type="binding site" evidence="20">
    <location>
        <position position="102"/>
    </location>
    <ligand>
        <name>ATP</name>
        <dbReference type="ChEBI" id="CHEBI:30616"/>
    </ligand>
</feature>
<dbReference type="Pfam" id="PF13499">
    <property type="entry name" value="EF-hand_7"/>
    <property type="match status" value="2"/>
</dbReference>
<feature type="domain" description="EF-hand" evidence="22">
    <location>
        <begin position="376"/>
        <end position="411"/>
    </location>
</feature>
<evidence type="ECO:0000256" key="7">
    <source>
        <dbReference type="ARBA" id="ARBA00022527"/>
    </source>
</evidence>
<dbReference type="FunFam" id="1.10.238.10:FF:000178">
    <property type="entry name" value="Calmodulin-2 A"/>
    <property type="match status" value="1"/>
</dbReference>
<evidence type="ECO:0000256" key="14">
    <source>
        <dbReference type="ARBA" id="ARBA00022840"/>
    </source>
</evidence>
<dbReference type="InterPro" id="IPR008271">
    <property type="entry name" value="Ser/Thr_kinase_AS"/>
</dbReference>
<keyword evidence="24" id="KW-1185">Reference proteome</keyword>
<dbReference type="InterPro" id="IPR011992">
    <property type="entry name" value="EF-hand-dom_pair"/>
</dbReference>
<evidence type="ECO:0000256" key="1">
    <source>
        <dbReference type="ARBA" id="ARBA00001946"/>
    </source>
</evidence>
<dbReference type="InterPro" id="IPR017441">
    <property type="entry name" value="Protein_kinase_ATP_BS"/>
</dbReference>
<evidence type="ECO:0000256" key="6">
    <source>
        <dbReference type="ARBA" id="ARBA00022490"/>
    </source>
</evidence>
<dbReference type="SMART" id="SM00054">
    <property type="entry name" value="EFh"/>
    <property type="match status" value="4"/>
</dbReference>
<evidence type="ECO:0000313" key="23">
    <source>
        <dbReference type="EMBL" id="CAI2364046.1"/>
    </source>
</evidence>
<evidence type="ECO:0000256" key="16">
    <source>
        <dbReference type="ARBA" id="ARBA00024334"/>
    </source>
</evidence>
<evidence type="ECO:0000256" key="17">
    <source>
        <dbReference type="ARBA" id="ARBA00025692"/>
    </source>
</evidence>
<dbReference type="AlphaFoldDB" id="A0AAD1UCF6"/>
<keyword evidence="13" id="KW-0106">Calcium</keyword>
<evidence type="ECO:0000256" key="19">
    <source>
        <dbReference type="ARBA" id="ARBA00048679"/>
    </source>
</evidence>
<sequence length="543" mass="62904">MEESKEEVIVIEGDLMSDEEDDSQSDSLPWRKKQFDLNIRNKLDIKKIISEFIIKKEYFITHKKHNILDDYDLGETPLGEGAFGKVYKAIEKRTKLVRAAKKIDIYNLTNKDTFLKEVSALKVLDHPNIIKLYEVYEDVANACVYLIEEFCEGGELFDYIVVNEGLPEPEAKRVFHQIVSSLLYCHKNCISHRDLKPDNFMLASSDPGATIKLIDFGLSRQFFKFHEGGGEVMRMETKAGTKLYMAPEVLDRNYSSSCDMWSCGIILYIMVSFAIPFERPTEMESDIRNLNYNFDNPVWNNISSECKDLISKLLVPEKDRITAKRALKHPWMKNSLVMDEETRNKTILMERFENFKDSGMFKKAVLSFLASKVNDDDIKEEIALFRKFDDNNDGYITRKELAKGLRKLKYRTDEEIDEIMERMDTDKNGAINFNEFISASLNDTVSKDFQRIEEAFHFFDKDGDGYIDEHELQTALAQKDFPDLGGDIFIDAIKECDLDGDGKISYEEFLTSMGMKFNTLAKKNMNTSWKNIEKEKLGIKNQF</sequence>
<dbReference type="InterPro" id="IPR002048">
    <property type="entry name" value="EF_hand_dom"/>
</dbReference>
<dbReference type="Gene3D" id="1.10.510.10">
    <property type="entry name" value="Transferase(Phosphotransferase) domain 1"/>
    <property type="match status" value="1"/>
</dbReference>
<dbReference type="SUPFAM" id="SSF56112">
    <property type="entry name" value="Protein kinase-like (PK-like)"/>
    <property type="match status" value="1"/>
</dbReference>
<dbReference type="PRINTS" id="PR01697">
    <property type="entry name" value="PARVALBUMIN"/>
</dbReference>
<keyword evidence="9" id="KW-0479">Metal-binding</keyword>
<comment type="subcellular location">
    <subcellularLocation>
        <location evidence="2">Cytoplasm</location>
        <location evidence="2">Cytoskeleton</location>
    </subcellularLocation>
</comment>
<protein>
    <recommendedName>
        <fullName evidence="5">non-specific serine/threonine protein kinase</fullName>
        <ecNumber evidence="5">2.7.11.1</ecNumber>
    </recommendedName>
</protein>
<dbReference type="Pfam" id="PF00069">
    <property type="entry name" value="Pkinase"/>
    <property type="match status" value="1"/>
</dbReference>
<evidence type="ECO:0000256" key="11">
    <source>
        <dbReference type="ARBA" id="ARBA00022741"/>
    </source>
</evidence>
<dbReference type="Gene3D" id="1.10.238.10">
    <property type="entry name" value="EF-hand"/>
    <property type="match status" value="1"/>
</dbReference>
<evidence type="ECO:0000256" key="5">
    <source>
        <dbReference type="ARBA" id="ARBA00012513"/>
    </source>
</evidence>
<dbReference type="GO" id="GO:0005524">
    <property type="term" value="F:ATP binding"/>
    <property type="evidence" value="ECO:0007669"/>
    <property type="project" value="UniProtKB-UniRule"/>
</dbReference>
<evidence type="ECO:0000256" key="2">
    <source>
        <dbReference type="ARBA" id="ARBA00004245"/>
    </source>
</evidence>
<keyword evidence="8" id="KW-0808">Transferase</keyword>
<dbReference type="GO" id="GO:0005509">
    <property type="term" value="F:calcium ion binding"/>
    <property type="evidence" value="ECO:0007669"/>
    <property type="project" value="InterPro"/>
</dbReference>
<comment type="catalytic activity">
    <reaction evidence="18">
        <text>L-threonyl-[protein] + ATP = O-phospho-L-threonyl-[protein] + ADP + H(+)</text>
        <dbReference type="Rhea" id="RHEA:46608"/>
        <dbReference type="Rhea" id="RHEA-COMP:11060"/>
        <dbReference type="Rhea" id="RHEA-COMP:11605"/>
        <dbReference type="ChEBI" id="CHEBI:15378"/>
        <dbReference type="ChEBI" id="CHEBI:30013"/>
        <dbReference type="ChEBI" id="CHEBI:30616"/>
        <dbReference type="ChEBI" id="CHEBI:61977"/>
        <dbReference type="ChEBI" id="CHEBI:456216"/>
        <dbReference type="EC" id="2.7.11.1"/>
    </reaction>
</comment>
<comment type="similarity">
    <text evidence="3">Belongs to the centrin family.</text>
</comment>
<dbReference type="PROSITE" id="PS50222">
    <property type="entry name" value="EF_HAND_2"/>
    <property type="match status" value="4"/>
</dbReference>
<feature type="domain" description="EF-hand" evidence="22">
    <location>
        <begin position="413"/>
        <end position="446"/>
    </location>
</feature>
<dbReference type="SUPFAM" id="SSF47473">
    <property type="entry name" value="EF-hand"/>
    <property type="match status" value="1"/>
</dbReference>
<dbReference type="GO" id="GO:0004674">
    <property type="term" value="F:protein serine/threonine kinase activity"/>
    <property type="evidence" value="ECO:0007669"/>
    <property type="project" value="UniProtKB-KW"/>
</dbReference>
<dbReference type="InterPro" id="IPR018247">
    <property type="entry name" value="EF_Hand_1_Ca_BS"/>
</dbReference>
<accession>A0AAD1UCF6</accession>
<evidence type="ECO:0000256" key="15">
    <source>
        <dbReference type="ARBA" id="ARBA00023212"/>
    </source>
</evidence>
<dbReference type="FunFam" id="3.30.200.20:FF:000315">
    <property type="entry name" value="Calcium-dependent protein kinase 3"/>
    <property type="match status" value="1"/>
</dbReference>
<feature type="domain" description="EF-hand" evidence="22">
    <location>
        <begin position="447"/>
        <end position="482"/>
    </location>
</feature>
<dbReference type="GO" id="GO:0005856">
    <property type="term" value="C:cytoskeleton"/>
    <property type="evidence" value="ECO:0007669"/>
    <property type="project" value="UniProtKB-SubCell"/>
</dbReference>
<evidence type="ECO:0000256" key="18">
    <source>
        <dbReference type="ARBA" id="ARBA00047899"/>
    </source>
</evidence>
<keyword evidence="12" id="KW-0418">Kinase</keyword>
<name>A0AAD1UCF6_EUPCR</name>
<dbReference type="PROSITE" id="PS00018">
    <property type="entry name" value="EF_HAND_1"/>
    <property type="match status" value="4"/>
</dbReference>
<keyword evidence="7" id="KW-0723">Serine/threonine-protein kinase</keyword>
<evidence type="ECO:0000313" key="24">
    <source>
        <dbReference type="Proteomes" id="UP001295684"/>
    </source>
</evidence>
<evidence type="ECO:0000256" key="8">
    <source>
        <dbReference type="ARBA" id="ARBA00022679"/>
    </source>
</evidence>
<proteinExistence type="inferred from homology"/>
<dbReference type="PROSITE" id="PS00107">
    <property type="entry name" value="PROTEIN_KINASE_ATP"/>
    <property type="match status" value="1"/>
</dbReference>
<evidence type="ECO:0000259" key="22">
    <source>
        <dbReference type="PROSITE" id="PS50222"/>
    </source>
</evidence>
<feature type="domain" description="Protein kinase" evidence="21">
    <location>
        <begin position="72"/>
        <end position="332"/>
    </location>
</feature>
<evidence type="ECO:0000256" key="13">
    <source>
        <dbReference type="ARBA" id="ARBA00022837"/>
    </source>
</evidence>
<dbReference type="CDD" id="cd05117">
    <property type="entry name" value="STKc_CAMK"/>
    <property type="match status" value="1"/>
</dbReference>
<dbReference type="PROSITE" id="PS00108">
    <property type="entry name" value="PROTEIN_KINASE_ST"/>
    <property type="match status" value="1"/>
</dbReference>
<evidence type="ECO:0000256" key="20">
    <source>
        <dbReference type="PROSITE-ProRule" id="PRU10141"/>
    </source>
</evidence>
<comment type="similarity">
    <text evidence="16">Belongs to the protein kinase superfamily. Ser/Thr protein kinase family. CDPK subfamily.</text>
</comment>
<evidence type="ECO:0000256" key="3">
    <source>
        <dbReference type="ARBA" id="ARBA00005253"/>
    </source>
</evidence>
<reference evidence="23" key="1">
    <citation type="submission" date="2023-07" db="EMBL/GenBank/DDBJ databases">
        <authorList>
            <consortium name="AG Swart"/>
            <person name="Singh M."/>
            <person name="Singh A."/>
            <person name="Seah K."/>
            <person name="Emmerich C."/>
        </authorList>
    </citation>
    <scope>NUCLEOTIDE SEQUENCE</scope>
    <source>
        <strain evidence="23">DP1</strain>
    </source>
</reference>
<gene>
    <name evidence="23" type="ORF">ECRASSUSDP1_LOCUS5386</name>
</gene>
<comment type="cofactor">
    <cofactor evidence="1">
        <name>Mg(2+)</name>
        <dbReference type="ChEBI" id="CHEBI:18420"/>
    </cofactor>
</comment>
<evidence type="ECO:0000256" key="4">
    <source>
        <dbReference type="ARBA" id="ARBA00011245"/>
    </source>
</evidence>